<proteinExistence type="predicted"/>
<organism evidence="1 2">
    <name type="scientific">Fasciola hepatica</name>
    <name type="common">Liver fluke</name>
    <dbReference type="NCBI Taxonomy" id="6192"/>
    <lineage>
        <taxon>Eukaryota</taxon>
        <taxon>Metazoa</taxon>
        <taxon>Spiralia</taxon>
        <taxon>Lophotrochozoa</taxon>
        <taxon>Platyhelminthes</taxon>
        <taxon>Trematoda</taxon>
        <taxon>Digenea</taxon>
        <taxon>Plagiorchiida</taxon>
        <taxon>Echinostomata</taxon>
        <taxon>Echinostomatoidea</taxon>
        <taxon>Fasciolidae</taxon>
        <taxon>Fasciola</taxon>
    </lineage>
</organism>
<evidence type="ECO:0000313" key="2">
    <source>
        <dbReference type="Proteomes" id="UP000230066"/>
    </source>
</evidence>
<reference evidence="1" key="1">
    <citation type="submission" date="2019-03" db="EMBL/GenBank/DDBJ databases">
        <title>Improved annotation for the trematode Fasciola hepatica.</title>
        <authorList>
            <person name="Choi Y.-J."/>
            <person name="Martin J."/>
            <person name="Mitreva M."/>
        </authorList>
    </citation>
    <scope>NUCLEOTIDE SEQUENCE [LARGE SCALE GENOMIC DNA]</scope>
</reference>
<name>A0A4E0RHH3_FASHE</name>
<protein>
    <submittedName>
        <fullName evidence="1">Uncharacterized protein</fullName>
    </submittedName>
</protein>
<dbReference type="EMBL" id="JXXN02000669">
    <property type="protein sequence ID" value="THD26655.1"/>
    <property type="molecule type" value="Genomic_DNA"/>
</dbReference>
<comment type="caution">
    <text evidence="1">The sequence shown here is derived from an EMBL/GenBank/DDBJ whole genome shotgun (WGS) entry which is preliminary data.</text>
</comment>
<accession>A0A4E0RHH3</accession>
<dbReference type="Proteomes" id="UP000230066">
    <property type="component" value="Unassembled WGS sequence"/>
</dbReference>
<gene>
    <name evidence="1" type="ORF">D915_002691</name>
</gene>
<dbReference type="AlphaFoldDB" id="A0A4E0RHH3"/>
<keyword evidence="2" id="KW-1185">Reference proteome</keyword>
<sequence length="393" mass="44156">MVMTYEVKLNTSDNHKGYRRMQPHNLDYTHEVATVFKTKDEMLRGIMDRFDSQSGAMTDKEIYREKFTQTILADIQLFEATTKVMSMGDSAQKLAADLHVLTQAAIVEMNTAMSSSTSLSEDEFRLHTDIAQTATESPCTTLFTRGTFYPLVIPTDAVRVLGLIRYAKVEDIQRESGMKYLHDALTTSGATPKHRLLARLAMAKMLKAVVETPSCSGKCMPNDHFAQHKSLMGAMSEAAEKLALSYLNPSETYLPSLNQLTEEFVRDIKFLWDTLYNKRAGLCEVFENAQVLFSKYLTQNRVINQHPVEKVKKLLSSERELLSILTTIPHPLKSEDKTFQRMLQCPTVGAATAKVRLSTTLAKLSSANTECHTALSNVLRNMELIVNDIISPL</sequence>
<evidence type="ECO:0000313" key="1">
    <source>
        <dbReference type="EMBL" id="THD26655.1"/>
    </source>
</evidence>